<feature type="region of interest" description="Disordered" evidence="1">
    <location>
        <begin position="1"/>
        <end position="31"/>
    </location>
</feature>
<dbReference type="Proteomes" id="UP000828390">
    <property type="component" value="Unassembled WGS sequence"/>
</dbReference>
<feature type="compositionally biased region" description="Low complexity" evidence="1">
    <location>
        <begin position="10"/>
        <end position="27"/>
    </location>
</feature>
<name>A0A9D4JB60_DREPO</name>
<gene>
    <name evidence="2" type="ORF">DPMN_133610</name>
</gene>
<evidence type="ECO:0000313" key="2">
    <source>
        <dbReference type="EMBL" id="KAH3805310.1"/>
    </source>
</evidence>
<comment type="caution">
    <text evidence="2">The sequence shown here is derived from an EMBL/GenBank/DDBJ whole genome shotgun (WGS) entry which is preliminary data.</text>
</comment>
<keyword evidence="3" id="KW-1185">Reference proteome</keyword>
<accession>A0A9D4JB60</accession>
<evidence type="ECO:0000313" key="3">
    <source>
        <dbReference type="Proteomes" id="UP000828390"/>
    </source>
</evidence>
<evidence type="ECO:0000256" key="1">
    <source>
        <dbReference type="SAM" id="MobiDB-lite"/>
    </source>
</evidence>
<dbReference type="AlphaFoldDB" id="A0A9D4JB60"/>
<reference evidence="2" key="2">
    <citation type="submission" date="2020-11" db="EMBL/GenBank/DDBJ databases">
        <authorList>
            <person name="McCartney M.A."/>
            <person name="Auch B."/>
            <person name="Kono T."/>
            <person name="Mallez S."/>
            <person name="Becker A."/>
            <person name="Gohl D.M."/>
            <person name="Silverstein K.A.T."/>
            <person name="Koren S."/>
            <person name="Bechman K.B."/>
            <person name="Herman A."/>
            <person name="Abrahante J.E."/>
            <person name="Garbe J."/>
        </authorList>
    </citation>
    <scope>NUCLEOTIDE SEQUENCE</scope>
    <source>
        <strain evidence="2">Duluth1</strain>
        <tissue evidence="2">Whole animal</tissue>
    </source>
</reference>
<protein>
    <submittedName>
        <fullName evidence="2">Uncharacterized protein</fullName>
    </submittedName>
</protein>
<organism evidence="2 3">
    <name type="scientific">Dreissena polymorpha</name>
    <name type="common">Zebra mussel</name>
    <name type="synonym">Mytilus polymorpha</name>
    <dbReference type="NCBI Taxonomy" id="45954"/>
    <lineage>
        <taxon>Eukaryota</taxon>
        <taxon>Metazoa</taxon>
        <taxon>Spiralia</taxon>
        <taxon>Lophotrochozoa</taxon>
        <taxon>Mollusca</taxon>
        <taxon>Bivalvia</taxon>
        <taxon>Autobranchia</taxon>
        <taxon>Heteroconchia</taxon>
        <taxon>Euheterodonta</taxon>
        <taxon>Imparidentia</taxon>
        <taxon>Neoheterodontei</taxon>
        <taxon>Myida</taxon>
        <taxon>Dreissenoidea</taxon>
        <taxon>Dreissenidae</taxon>
        <taxon>Dreissena</taxon>
    </lineage>
</organism>
<dbReference type="EMBL" id="JAIWYP010000006">
    <property type="protein sequence ID" value="KAH3805310.1"/>
    <property type="molecule type" value="Genomic_DNA"/>
</dbReference>
<reference evidence="2" key="1">
    <citation type="journal article" date="2019" name="bioRxiv">
        <title>The Genome of the Zebra Mussel, Dreissena polymorpha: A Resource for Invasive Species Research.</title>
        <authorList>
            <person name="McCartney M.A."/>
            <person name="Auch B."/>
            <person name="Kono T."/>
            <person name="Mallez S."/>
            <person name="Zhang Y."/>
            <person name="Obille A."/>
            <person name="Becker A."/>
            <person name="Abrahante J.E."/>
            <person name="Garbe J."/>
            <person name="Badalamenti J.P."/>
            <person name="Herman A."/>
            <person name="Mangelson H."/>
            <person name="Liachko I."/>
            <person name="Sullivan S."/>
            <person name="Sone E.D."/>
            <person name="Koren S."/>
            <person name="Silverstein K.A.T."/>
            <person name="Beckman K.B."/>
            <person name="Gohl D.M."/>
        </authorList>
    </citation>
    <scope>NUCLEOTIDE SEQUENCE</scope>
    <source>
        <strain evidence="2">Duluth1</strain>
        <tissue evidence="2">Whole animal</tissue>
    </source>
</reference>
<sequence>MFNATDDENTNITTTPASTTISPVSTTQHNPVFSPEMLESIKDIACPRDCNGNGICVKGHFQY</sequence>
<proteinExistence type="predicted"/>